<dbReference type="GO" id="GO:0009298">
    <property type="term" value="P:GDP-mannose biosynthetic process"/>
    <property type="evidence" value="ECO:0007669"/>
    <property type="project" value="InterPro"/>
</dbReference>
<dbReference type="SUPFAM" id="SSF51182">
    <property type="entry name" value="RmlC-like cupins"/>
    <property type="match status" value="1"/>
</dbReference>
<comment type="similarity">
    <text evidence="2">Belongs to the mannose-6-phosphate isomerase type 1 family.</text>
</comment>
<feature type="binding site" evidence="8">
    <location>
        <position position="130"/>
    </location>
    <ligand>
        <name>Zn(2+)</name>
        <dbReference type="ChEBI" id="CHEBI:29105"/>
    </ligand>
</feature>
<evidence type="ECO:0000259" key="9">
    <source>
        <dbReference type="Pfam" id="PF20511"/>
    </source>
</evidence>
<name>A0A6H9XNS8_9CORY</name>
<dbReference type="PANTHER" id="PTHR10309">
    <property type="entry name" value="MANNOSE-6-PHOSPHATE ISOMERASE"/>
    <property type="match status" value="1"/>
</dbReference>
<dbReference type="Gene3D" id="2.60.120.10">
    <property type="entry name" value="Jelly Rolls"/>
    <property type="match status" value="2"/>
</dbReference>
<dbReference type="Pfam" id="PF20511">
    <property type="entry name" value="PMI_typeI_cat"/>
    <property type="match status" value="1"/>
</dbReference>
<evidence type="ECO:0000256" key="5">
    <source>
        <dbReference type="ARBA" id="ARBA00022833"/>
    </source>
</evidence>
<evidence type="ECO:0000313" key="11">
    <source>
        <dbReference type="Proteomes" id="UP000249886"/>
    </source>
</evidence>
<dbReference type="InterPro" id="IPR046457">
    <property type="entry name" value="PMI_typeI_cat"/>
</dbReference>
<protein>
    <recommendedName>
        <fullName evidence="3">mannose-6-phosphate isomerase</fullName>
        <ecNumber evidence="3">5.3.1.8</ecNumber>
    </recommendedName>
</protein>
<dbReference type="Proteomes" id="UP000249886">
    <property type="component" value="Unassembled WGS sequence"/>
</dbReference>
<comment type="catalytic activity">
    <reaction evidence="1">
        <text>D-mannose 6-phosphate = D-fructose 6-phosphate</text>
        <dbReference type="Rhea" id="RHEA:12356"/>
        <dbReference type="ChEBI" id="CHEBI:58735"/>
        <dbReference type="ChEBI" id="CHEBI:61527"/>
        <dbReference type="EC" id="5.3.1.8"/>
    </reaction>
</comment>
<organism evidence="10 11">
    <name type="scientific">Corynebacterium matruchotii</name>
    <dbReference type="NCBI Taxonomy" id="43768"/>
    <lineage>
        <taxon>Bacteria</taxon>
        <taxon>Bacillati</taxon>
        <taxon>Actinomycetota</taxon>
        <taxon>Actinomycetes</taxon>
        <taxon>Mycobacteriales</taxon>
        <taxon>Corynebacteriaceae</taxon>
        <taxon>Corynebacterium</taxon>
    </lineage>
</organism>
<keyword evidence="6 10" id="KW-0413">Isomerase</keyword>
<dbReference type="GO" id="GO:0008270">
    <property type="term" value="F:zinc ion binding"/>
    <property type="evidence" value="ECO:0007669"/>
    <property type="project" value="InterPro"/>
</dbReference>
<evidence type="ECO:0000256" key="1">
    <source>
        <dbReference type="ARBA" id="ARBA00000757"/>
    </source>
</evidence>
<dbReference type="GO" id="GO:0005975">
    <property type="term" value="P:carbohydrate metabolic process"/>
    <property type="evidence" value="ECO:0007669"/>
    <property type="project" value="InterPro"/>
</dbReference>
<dbReference type="InterPro" id="IPR011051">
    <property type="entry name" value="RmlC_Cupin_sf"/>
</dbReference>
<proteinExistence type="inferred from homology"/>
<feature type="binding site" evidence="8">
    <location>
        <position position="95"/>
    </location>
    <ligand>
        <name>Zn(2+)</name>
        <dbReference type="ChEBI" id="CHEBI:29105"/>
    </ligand>
</feature>
<dbReference type="InterPro" id="IPR016305">
    <property type="entry name" value="Mannose-6-P_Isomerase"/>
</dbReference>
<comment type="cofactor">
    <cofactor evidence="8">
        <name>Zn(2+)</name>
        <dbReference type="ChEBI" id="CHEBI:29105"/>
    </cofactor>
    <text evidence="8">Binds 1 zinc ion per subunit.</text>
</comment>
<evidence type="ECO:0000256" key="8">
    <source>
        <dbReference type="PIRSR" id="PIRSR001480-2"/>
    </source>
</evidence>
<keyword evidence="4 8" id="KW-0479">Metal-binding</keyword>
<dbReference type="EC" id="5.3.1.8" evidence="3"/>
<dbReference type="EMBL" id="UARK01000001">
    <property type="protein sequence ID" value="SPW23878.1"/>
    <property type="molecule type" value="Genomic_DNA"/>
</dbReference>
<reference evidence="10 11" key="1">
    <citation type="submission" date="2018-06" db="EMBL/GenBank/DDBJ databases">
        <authorList>
            <consortium name="Pathogen Informatics"/>
            <person name="Doyle S."/>
        </authorList>
    </citation>
    <scope>NUCLEOTIDE SEQUENCE [LARGE SCALE GENOMIC DNA]</scope>
    <source>
        <strain evidence="10 11">NCTC10254</strain>
    </source>
</reference>
<dbReference type="InterPro" id="IPR014710">
    <property type="entry name" value="RmlC-like_jellyroll"/>
</dbReference>
<dbReference type="InterPro" id="IPR001250">
    <property type="entry name" value="Man6P_Isoase-1"/>
</dbReference>
<evidence type="ECO:0000256" key="7">
    <source>
        <dbReference type="PIRSR" id="PIRSR001480-1"/>
    </source>
</evidence>
<dbReference type="GO" id="GO:0004476">
    <property type="term" value="F:mannose-6-phosphate isomerase activity"/>
    <property type="evidence" value="ECO:0007669"/>
    <property type="project" value="UniProtKB-EC"/>
</dbReference>
<sequence>MFSLNPSLQSYSWGSKTLIADLRGEESPTQHPQAELWYGAHPAAPADIAGVPLTDIIAADPDRELGAAVRARFGDRLPFLLKILAVAEPLSLQAHPSLAQAQEGFQRENAQGIDVRAGNRNYRDDNHKPELIVALTPFHAMAGFRPLAATLELFAALDCPSLARYVGMIDSTGEEAVNLRMLFTTWITIPAAVRKQLIDDIIVAAKRVVAEGSAAEWQRETLANIIELDTHYPGDVGVLGALLLNYVRLEPGEGIYLDAGNLHAYCRGLGVEVMANSDNVLRGGLTAKHVDVPELARVLRFTSLVNPRTSNDTGWFEVPVEEFDMRMVTATEESPWSAQIPGPRVVLCTAGHVTVTVGPATQVLHPTEAVWISAAEEPLVQVTGAGQAFVVGVGARLSTP</sequence>
<evidence type="ECO:0000256" key="2">
    <source>
        <dbReference type="ARBA" id="ARBA00010772"/>
    </source>
</evidence>
<evidence type="ECO:0000256" key="6">
    <source>
        <dbReference type="ARBA" id="ARBA00023235"/>
    </source>
</evidence>
<evidence type="ECO:0000256" key="4">
    <source>
        <dbReference type="ARBA" id="ARBA00022723"/>
    </source>
</evidence>
<keyword evidence="5 8" id="KW-0862">Zinc</keyword>
<dbReference type="InterPro" id="IPR018050">
    <property type="entry name" value="Pmannose_isomerase-type1_CS"/>
</dbReference>
<evidence type="ECO:0000256" key="3">
    <source>
        <dbReference type="ARBA" id="ARBA00011956"/>
    </source>
</evidence>
<dbReference type="Gene3D" id="1.10.441.10">
    <property type="entry name" value="Phosphomannose Isomerase, domain 2"/>
    <property type="match status" value="1"/>
</dbReference>
<dbReference type="GO" id="GO:0005829">
    <property type="term" value="C:cytosol"/>
    <property type="evidence" value="ECO:0007669"/>
    <property type="project" value="TreeGrafter"/>
</dbReference>
<comment type="caution">
    <text evidence="10">The sequence shown here is derived from an EMBL/GenBank/DDBJ whole genome shotgun (WGS) entry which is preliminary data.</text>
</comment>
<feature type="binding site" evidence="8">
    <location>
        <position position="93"/>
    </location>
    <ligand>
        <name>Zn(2+)</name>
        <dbReference type="ChEBI" id="CHEBI:29105"/>
    </ligand>
</feature>
<dbReference type="PRINTS" id="PR00714">
    <property type="entry name" value="MAN6PISMRASE"/>
</dbReference>
<dbReference type="NCBIfam" id="TIGR00218">
    <property type="entry name" value="manA"/>
    <property type="match status" value="1"/>
</dbReference>
<dbReference type="PIRSF" id="PIRSF001480">
    <property type="entry name" value="Mannose-6-phosphate_isomerase"/>
    <property type="match status" value="1"/>
</dbReference>
<feature type="binding site" evidence="8">
    <location>
        <position position="263"/>
    </location>
    <ligand>
        <name>Zn(2+)</name>
        <dbReference type="ChEBI" id="CHEBI:29105"/>
    </ligand>
</feature>
<feature type="domain" description="Phosphomannose isomerase type I catalytic" evidence="9">
    <location>
        <begin position="1"/>
        <end position="147"/>
    </location>
</feature>
<gene>
    <name evidence="10" type="primary">manA</name>
    <name evidence="10" type="ORF">NCTC10254_00241</name>
</gene>
<accession>A0A6H9XNS8</accession>
<evidence type="ECO:0000313" key="10">
    <source>
        <dbReference type="EMBL" id="SPW23878.1"/>
    </source>
</evidence>
<dbReference type="PROSITE" id="PS00965">
    <property type="entry name" value="PMI_I_1"/>
    <property type="match status" value="1"/>
</dbReference>
<dbReference type="AlphaFoldDB" id="A0A6H9XNS8"/>
<dbReference type="CDD" id="cd07011">
    <property type="entry name" value="cupin_PMI_type_I_N"/>
    <property type="match status" value="1"/>
</dbReference>
<dbReference type="RefSeq" id="WP_005523891.1">
    <property type="nucleotide sequence ID" value="NZ_CAUQUT010000001.1"/>
</dbReference>
<dbReference type="GeneID" id="84573305"/>
<feature type="active site" evidence="7">
    <location>
        <position position="282"/>
    </location>
</feature>
<dbReference type="PANTHER" id="PTHR10309:SF0">
    <property type="entry name" value="MANNOSE-6-PHOSPHATE ISOMERASE"/>
    <property type="match status" value="1"/>
</dbReference>